<keyword evidence="1" id="KW-1133">Transmembrane helix</keyword>
<dbReference type="RefSeq" id="WP_011109642.1">
    <property type="nucleotide sequence ID" value="NC_004704.2"/>
</dbReference>
<gene>
    <name evidence="2" type="ordered locus">CBUA0017</name>
</gene>
<dbReference type="RefSeq" id="NP_819034.1">
    <property type="nucleotide sequence ID" value="NC_004704.2"/>
</dbReference>
<evidence type="ECO:0000313" key="3">
    <source>
        <dbReference type="Proteomes" id="UP000002671"/>
    </source>
</evidence>
<keyword evidence="1" id="KW-0812">Transmembrane</keyword>
<dbReference type="KEGG" id="cbu:CBUA0017"/>
<keyword evidence="1" id="KW-0472">Membrane</keyword>
<dbReference type="Proteomes" id="UP000002671">
    <property type="component" value="Plasmid pQpH1"/>
</dbReference>
<geneLocation type="plasmid" evidence="2 3">
    <name>pQpH1</name>
</geneLocation>
<keyword evidence="3" id="KW-1185">Reference proteome</keyword>
<evidence type="ECO:0000313" key="2">
    <source>
        <dbReference type="EMBL" id="AAO91594.1"/>
    </source>
</evidence>
<evidence type="ECO:0000256" key="1">
    <source>
        <dbReference type="SAM" id="Phobius"/>
    </source>
</evidence>
<dbReference type="EMBL" id="AE016829">
    <property type="protein sequence ID" value="AAO91594.1"/>
    <property type="molecule type" value="Genomic_DNA"/>
</dbReference>
<dbReference type="AlphaFoldDB" id="Q83A10"/>
<dbReference type="EnsemblBacteria" id="AAO91594">
    <property type="protein sequence ID" value="AAO91594"/>
    <property type="gene ID" value="CBUA0017"/>
</dbReference>
<feature type="transmembrane region" description="Helical" evidence="1">
    <location>
        <begin position="6"/>
        <end position="25"/>
    </location>
</feature>
<protein>
    <submittedName>
        <fullName evidence="2">Uncharacterized protein</fullName>
    </submittedName>
</protein>
<reference evidence="2 3" key="1">
    <citation type="journal article" date="2003" name="Proc. Natl. Acad. Sci. U.S.A.">
        <title>Complete genome sequence of the Q-fever pathogen, Coxiella burnetii.</title>
        <authorList>
            <person name="Seshadri R."/>
            <person name="Paulsen I.T."/>
            <person name="Eisen J.A."/>
            <person name="Read T.D."/>
            <person name="Nelson K.E."/>
            <person name="Nelson W.C."/>
            <person name="Ward N.L."/>
            <person name="Tettelin H."/>
            <person name="Davidsen T.M."/>
            <person name="Beanan M.J."/>
            <person name="Deboy R.T."/>
            <person name="Daugherty S.C."/>
            <person name="Brinkac L.M."/>
            <person name="Madupu R."/>
            <person name="Dodson R.J."/>
            <person name="Khouri H.M."/>
            <person name="Lee K.H."/>
            <person name="Carty H.A."/>
            <person name="Scanlan D."/>
            <person name="Heinzen R.A."/>
            <person name="Thompson H.A."/>
            <person name="Samuel J.E."/>
            <person name="Fraser C.M."/>
            <person name="Heidelberg J.F."/>
        </authorList>
    </citation>
    <scope>NUCLEOTIDE SEQUENCE [LARGE SCALE GENOMIC DNA]</scope>
    <source>
        <strain evidence="3">RSA 493 / Nine Mile phase I</strain>
        <plasmid evidence="3">pQpH1</plasmid>
    </source>
</reference>
<dbReference type="GeneID" id="1207847"/>
<dbReference type="HOGENOM" id="CLU_2786882_0_0_6"/>
<sequence>MDFFYPFLYAFCALFQWCFIFLFLMRGINIPSFFRRLFIIFLKGGVGASPEEPACSRDIFSPQFDYLS</sequence>
<proteinExistence type="predicted"/>
<accession>Q83A10</accession>
<keyword evidence="2" id="KW-0614">Plasmid</keyword>
<organism evidence="2 3">
    <name type="scientific">Coxiella burnetii (strain RSA 493 / Nine Mile phase I)</name>
    <dbReference type="NCBI Taxonomy" id="227377"/>
    <lineage>
        <taxon>Bacteria</taxon>
        <taxon>Pseudomonadati</taxon>
        <taxon>Pseudomonadota</taxon>
        <taxon>Gammaproteobacteria</taxon>
        <taxon>Legionellales</taxon>
        <taxon>Coxiellaceae</taxon>
        <taxon>Coxiella</taxon>
    </lineage>
</organism>
<name>Q83A10_COXBU</name>